<dbReference type="AlphaFoldDB" id="A0A0W0TM76"/>
<dbReference type="PATRIC" id="fig|453.4.peg.1724"/>
<comment type="caution">
    <text evidence="2">The sequence shown here is derived from an EMBL/GenBank/DDBJ whole genome shotgun (WGS) entry which is preliminary data.</text>
</comment>
<reference evidence="2 3" key="1">
    <citation type="submission" date="2015-11" db="EMBL/GenBank/DDBJ databases">
        <title>Genomic analysis of 38 Legionella species identifies large and diverse effector repertoires.</title>
        <authorList>
            <person name="Burstein D."/>
            <person name="Amaro F."/>
            <person name="Zusman T."/>
            <person name="Lifshitz Z."/>
            <person name="Cohen O."/>
            <person name="Gilbert J.A."/>
            <person name="Pupko T."/>
            <person name="Shuman H.A."/>
            <person name="Segal G."/>
        </authorList>
    </citation>
    <scope>NUCLEOTIDE SEQUENCE [LARGE SCALE GENOMIC DNA]</scope>
    <source>
        <strain evidence="2 3">WO-44C</strain>
    </source>
</reference>
<proteinExistence type="predicted"/>
<dbReference type="RefSeq" id="WP_058445561.1">
    <property type="nucleotide sequence ID" value="NZ_CAAAHT010000003.1"/>
</dbReference>
<protein>
    <submittedName>
        <fullName evidence="2">Uncharacterized protein</fullName>
    </submittedName>
</protein>
<dbReference type="STRING" id="453.Lfee_1569"/>
<dbReference type="Proteomes" id="UP000054698">
    <property type="component" value="Unassembled WGS sequence"/>
</dbReference>
<organism evidence="2 3">
    <name type="scientific">Legionella feeleii</name>
    <dbReference type="NCBI Taxonomy" id="453"/>
    <lineage>
        <taxon>Bacteria</taxon>
        <taxon>Pseudomonadati</taxon>
        <taxon>Pseudomonadota</taxon>
        <taxon>Gammaproteobacteria</taxon>
        <taxon>Legionellales</taxon>
        <taxon>Legionellaceae</taxon>
        <taxon>Legionella</taxon>
    </lineage>
</organism>
<evidence type="ECO:0000256" key="1">
    <source>
        <dbReference type="SAM" id="MobiDB-lite"/>
    </source>
</evidence>
<sequence>MPGLLDEYIERLRGGDIKTFLTYQDALIKKYGKLSSEQLALATMHELLLADNLQGEDLVTAFNTQMLLEQLLEQCSPDGNVQHYKADRFYNTAKGRVQGFIVYLEDILLYKHYQKDELVKLLKQDDFLQHEAAINKHREATSKIHRDEVYAYKGSLGIPRSRDIDTYKQSNQGYVSFVQRFRNKLVTAPVDDSFNEKERDAFSRIYFDDPVAIPRKWHHYVEIARTFLETSPTQKMLSLFQNASLPKAFKEKFSALLGEAQFKNQQLAVMMAMVSVMQTSQLTVAADSLAKQMGFTNITALQTELNLLFKRLESGAQESVNAVIQAMTNTNKSVDELKKDLKSVQQVRFEGVEPASTEPKSTLQETHASEEDDELIKELMAGMEGNRDILYKNTHNLVNELHKQGYDQGSSEYKLCLLVIQSLQRNPKTASLDTSEQKTIFNFVINKFVKKLNADQAKYMLSLSGVDIDIQIGKKIGNYFDRPSATNYGLFTTEVYPKISDYIEKSDHTKQFSNFGSILRGPLTEYLKQCYTSEEFEAQNLDGFMVERVNSFFAGKADEILGKHFQLMAKQQIQDYLADIADLPEPAKEKIEREFLAHMQRSPHHQYKELKDFLLSISKPERVIPYMEHVIDNAIHQFMDSHKDLLPDRGSQMSI</sequence>
<keyword evidence="3" id="KW-1185">Reference proteome</keyword>
<dbReference type="EMBL" id="LNYB01000080">
    <property type="protein sequence ID" value="KTC96657.1"/>
    <property type="molecule type" value="Genomic_DNA"/>
</dbReference>
<accession>A0A0W0TM76</accession>
<evidence type="ECO:0000313" key="2">
    <source>
        <dbReference type="EMBL" id="KTC96657.1"/>
    </source>
</evidence>
<feature type="region of interest" description="Disordered" evidence="1">
    <location>
        <begin position="349"/>
        <end position="371"/>
    </location>
</feature>
<evidence type="ECO:0000313" key="3">
    <source>
        <dbReference type="Proteomes" id="UP000054698"/>
    </source>
</evidence>
<gene>
    <name evidence="2" type="ORF">Lfee_1569</name>
</gene>
<dbReference type="OrthoDB" id="5645291at2"/>
<name>A0A0W0TM76_9GAMM</name>